<sequence>MRVVVRGAVAGVVAAAAVGLAVTSGSASAEAGWTAEPVPPRPDTSSILTSAASGDGVTWAFGGWYTGWPIYSTQAYLRGADGWTEQQTPDIGRPTSSAVLSRDNVWVIGQEGKVGTGTSMHWDGKAWTEFPVAPVPPNHYQGVSRLGVAGADVWAVGSLNQAGRASSGRGTAQRWDGKAWVEVVPPGPSEIWWTLTGIGGSGSEDVWAIGRAGEYGQGPGKPLAFHWDGKAWTEFPMPPVDGAANSQLMLVDVHAAAPNDVWAAGSVRDADPNKPSKPVMFHWDGTQWSAVKLPVDAGEINDLVRTGDTLWAIGAANPLRHNGTDWQAVDAPQGGNLLAGTAIDGDKLLGVGYNGSTTREQPFASVYSE</sequence>
<keyword evidence="1" id="KW-0732">Signal</keyword>
<evidence type="ECO:0000256" key="1">
    <source>
        <dbReference type="SAM" id="SignalP"/>
    </source>
</evidence>
<dbReference type="SUPFAM" id="SSF117281">
    <property type="entry name" value="Kelch motif"/>
    <property type="match status" value="1"/>
</dbReference>
<dbReference type="AlphaFoldDB" id="A0A4Q7KY81"/>
<protein>
    <recommendedName>
        <fullName evidence="4">Galactose oxidase-like protein</fullName>
    </recommendedName>
</protein>
<comment type="caution">
    <text evidence="2">The sequence shown here is derived from an EMBL/GenBank/DDBJ whole genome shotgun (WGS) entry which is preliminary data.</text>
</comment>
<reference evidence="2 3" key="1">
    <citation type="submission" date="2019-02" db="EMBL/GenBank/DDBJ databases">
        <title>Genomic Encyclopedia of Type Strains, Phase IV (KMG-IV): sequencing the most valuable type-strain genomes for metagenomic binning, comparative biology and taxonomic classification.</title>
        <authorList>
            <person name="Goeker M."/>
        </authorList>
    </citation>
    <scope>NUCLEOTIDE SEQUENCE [LARGE SCALE GENOMIC DNA]</scope>
    <source>
        <strain evidence="2 3">DSM 101727</strain>
    </source>
</reference>
<dbReference type="Proteomes" id="UP000294257">
    <property type="component" value="Unassembled WGS sequence"/>
</dbReference>
<dbReference type="OrthoDB" id="3454650at2"/>
<gene>
    <name evidence="2" type="ORF">EV193_103299</name>
</gene>
<keyword evidence="3" id="KW-1185">Reference proteome</keyword>
<accession>A0A4Q7KY81</accession>
<organism evidence="2 3">
    <name type="scientific">Herbihabitans rhizosphaerae</name>
    <dbReference type="NCBI Taxonomy" id="1872711"/>
    <lineage>
        <taxon>Bacteria</taxon>
        <taxon>Bacillati</taxon>
        <taxon>Actinomycetota</taxon>
        <taxon>Actinomycetes</taxon>
        <taxon>Pseudonocardiales</taxon>
        <taxon>Pseudonocardiaceae</taxon>
        <taxon>Herbihabitans</taxon>
    </lineage>
</organism>
<name>A0A4Q7KY81_9PSEU</name>
<dbReference type="EMBL" id="SGWQ01000003">
    <property type="protein sequence ID" value="RZS40981.1"/>
    <property type="molecule type" value="Genomic_DNA"/>
</dbReference>
<proteinExistence type="predicted"/>
<dbReference type="RefSeq" id="WP_130343959.1">
    <property type="nucleotide sequence ID" value="NZ_SGWQ01000003.1"/>
</dbReference>
<dbReference type="InterPro" id="IPR015915">
    <property type="entry name" value="Kelch-typ_b-propeller"/>
</dbReference>
<feature type="signal peptide" evidence="1">
    <location>
        <begin position="1"/>
        <end position="29"/>
    </location>
</feature>
<feature type="chain" id="PRO_5020235443" description="Galactose oxidase-like protein" evidence="1">
    <location>
        <begin position="30"/>
        <end position="369"/>
    </location>
</feature>
<evidence type="ECO:0008006" key="4">
    <source>
        <dbReference type="Google" id="ProtNLM"/>
    </source>
</evidence>
<evidence type="ECO:0000313" key="3">
    <source>
        <dbReference type="Proteomes" id="UP000294257"/>
    </source>
</evidence>
<evidence type="ECO:0000313" key="2">
    <source>
        <dbReference type="EMBL" id="RZS40981.1"/>
    </source>
</evidence>